<feature type="region of interest" description="Disordered" evidence="1">
    <location>
        <begin position="374"/>
        <end position="396"/>
    </location>
</feature>
<evidence type="ECO:0000313" key="4">
    <source>
        <dbReference type="Proteomes" id="UP001153712"/>
    </source>
</evidence>
<feature type="region of interest" description="Disordered" evidence="1">
    <location>
        <begin position="117"/>
        <end position="139"/>
    </location>
</feature>
<keyword evidence="4" id="KW-1185">Reference proteome</keyword>
<evidence type="ECO:0000313" key="3">
    <source>
        <dbReference type="EMBL" id="CAG9858853.1"/>
    </source>
</evidence>
<evidence type="ECO:0000256" key="1">
    <source>
        <dbReference type="SAM" id="MobiDB-lite"/>
    </source>
</evidence>
<dbReference type="Pfam" id="PF04825">
    <property type="entry name" value="Rad21_Rec8_N"/>
    <property type="match status" value="1"/>
</dbReference>
<feature type="compositionally biased region" description="Basic and acidic residues" evidence="1">
    <location>
        <begin position="129"/>
        <end position="139"/>
    </location>
</feature>
<sequence>MFYNLEFLSKQANPLLHRAWIVGTRGISAVTSKSKLTTSELSKLCDDILSFMSSQSNEAKDRPSIRLSNTLLLGTLDLFIDMVDAANRDMDEVLKRKKSVVKITEIGEGEEASPEITAVTAVKRKPRKERPEKKAPEPVRPVEENVLVTADIRDLEENTRQITLIDELPIQRMEMDEQLGLEPIPDVTRMEVEPDEAFHVARDTTQSRTARSSPEVSSAIIQVHADVHATELEERRGIQDIPMEVEEIPPVPEVPARKTSREHSKEIQPLPIEVHATVEPQTAKRPQNKREKRRLLHKQNFLKIVDSHRRKLASSINAAFEEPLEEPLEVGHITIRDILIEKGFLPHVTELGTEEPGPIRAGSVRSTASPSALVMPLGTSFGRETTPRPSSLRESTMVERGQISGLHESIPPEIPSELRVSEIEEPLMEPLVLTPPEEVQRRVEESWLSPHMEHAEIPVTEAPQLEPEHLLSDRERMIRQLQGNSSKIRRLQKILSKVSSWNFEKKLTIEDFVDQPLSRFVIAPVFLDLLELYALGYVKLHTEENSNELEHVTKGLKFDQSFELQ</sequence>
<name>A0A9N9TPR0_PHYSR</name>
<protein>
    <recommendedName>
        <fullName evidence="2">Rad21/Rec8-like protein N-terminal domain-containing protein</fullName>
    </recommendedName>
</protein>
<proteinExistence type="predicted"/>
<accession>A0A9N9TPR0</accession>
<dbReference type="Proteomes" id="UP001153712">
    <property type="component" value="Chromosome 2"/>
</dbReference>
<evidence type="ECO:0000259" key="2">
    <source>
        <dbReference type="Pfam" id="PF04825"/>
    </source>
</evidence>
<dbReference type="EMBL" id="OU900095">
    <property type="protein sequence ID" value="CAG9858853.1"/>
    <property type="molecule type" value="Genomic_DNA"/>
</dbReference>
<reference evidence="3" key="1">
    <citation type="submission" date="2022-01" db="EMBL/GenBank/DDBJ databases">
        <authorList>
            <person name="King R."/>
        </authorList>
    </citation>
    <scope>NUCLEOTIDE SEQUENCE</scope>
</reference>
<feature type="domain" description="Rad21/Rec8-like protein N-terminal" evidence="2">
    <location>
        <begin position="1"/>
        <end position="104"/>
    </location>
</feature>
<gene>
    <name evidence="3" type="ORF">PHYEVI_LOCUS5240</name>
</gene>
<dbReference type="InterPro" id="IPR006910">
    <property type="entry name" value="Rad21_Rec8_N"/>
</dbReference>
<organism evidence="3 4">
    <name type="scientific">Phyllotreta striolata</name>
    <name type="common">Striped flea beetle</name>
    <name type="synonym">Crioceris striolata</name>
    <dbReference type="NCBI Taxonomy" id="444603"/>
    <lineage>
        <taxon>Eukaryota</taxon>
        <taxon>Metazoa</taxon>
        <taxon>Ecdysozoa</taxon>
        <taxon>Arthropoda</taxon>
        <taxon>Hexapoda</taxon>
        <taxon>Insecta</taxon>
        <taxon>Pterygota</taxon>
        <taxon>Neoptera</taxon>
        <taxon>Endopterygota</taxon>
        <taxon>Coleoptera</taxon>
        <taxon>Polyphaga</taxon>
        <taxon>Cucujiformia</taxon>
        <taxon>Chrysomeloidea</taxon>
        <taxon>Chrysomelidae</taxon>
        <taxon>Galerucinae</taxon>
        <taxon>Alticini</taxon>
        <taxon>Phyllotreta</taxon>
    </lineage>
</organism>
<dbReference type="AlphaFoldDB" id="A0A9N9TPR0"/>